<dbReference type="RefSeq" id="WP_281895184.1">
    <property type="nucleotide sequence ID" value="NZ_BSDI01000010.1"/>
</dbReference>
<evidence type="ECO:0000313" key="2">
    <source>
        <dbReference type="Proteomes" id="UP001144280"/>
    </source>
</evidence>
<sequence>MHPHQLHATTVACSLHAARLVLDTLVARETAQNVADQLPAASVLRSTVWGTRITTGGHGDPTVGAIATLDQPTRTTWWAELRARSDRRLGWIADRAAPGPGDLLHRIAARIPALPAGAAAVVAQHLRDEDAWLRDALALPVDEGLLLPRVECPACQERLVYRAPGDVLVCRAQACRCRGEGCGCGMSALVEGLVHVWPALM</sequence>
<reference evidence="1" key="1">
    <citation type="submission" date="2022-12" db="EMBL/GenBank/DDBJ databases">
        <title>New Phytohabitans aurantiacus sp. RD004123 nov., an actinomycete isolated from soil.</title>
        <authorList>
            <person name="Triningsih D.W."/>
            <person name="Harunari E."/>
            <person name="Igarashi Y."/>
        </authorList>
    </citation>
    <scope>NUCLEOTIDE SEQUENCE</scope>
    <source>
        <strain evidence="1">RD004123</strain>
    </source>
</reference>
<name>A0ABQ5QTX5_9ACTN</name>
<dbReference type="Proteomes" id="UP001144280">
    <property type="component" value="Unassembled WGS sequence"/>
</dbReference>
<dbReference type="EMBL" id="BSDI01000010">
    <property type="protein sequence ID" value="GLH97366.1"/>
    <property type="molecule type" value="Genomic_DNA"/>
</dbReference>
<comment type="caution">
    <text evidence="1">The sequence shown here is derived from an EMBL/GenBank/DDBJ whole genome shotgun (WGS) entry which is preliminary data.</text>
</comment>
<keyword evidence="2" id="KW-1185">Reference proteome</keyword>
<organism evidence="1 2">
    <name type="scientific">Phytohabitans aurantiacus</name>
    <dbReference type="NCBI Taxonomy" id="3016789"/>
    <lineage>
        <taxon>Bacteria</taxon>
        <taxon>Bacillati</taxon>
        <taxon>Actinomycetota</taxon>
        <taxon>Actinomycetes</taxon>
        <taxon>Micromonosporales</taxon>
        <taxon>Micromonosporaceae</taxon>
    </lineage>
</organism>
<proteinExistence type="predicted"/>
<gene>
    <name evidence="1" type="ORF">Pa4123_26410</name>
</gene>
<evidence type="ECO:0000313" key="1">
    <source>
        <dbReference type="EMBL" id="GLH97366.1"/>
    </source>
</evidence>
<accession>A0ABQ5QTX5</accession>
<protein>
    <submittedName>
        <fullName evidence="1">Uncharacterized protein</fullName>
    </submittedName>
</protein>